<keyword evidence="3" id="KW-1133">Transmembrane helix</keyword>
<feature type="coiled-coil region" evidence="1">
    <location>
        <begin position="181"/>
        <end position="208"/>
    </location>
</feature>
<proteinExistence type="predicted"/>
<feature type="transmembrane region" description="Helical" evidence="3">
    <location>
        <begin position="77"/>
        <end position="99"/>
    </location>
</feature>
<feature type="region of interest" description="Disordered" evidence="2">
    <location>
        <begin position="1"/>
        <end position="44"/>
    </location>
</feature>
<evidence type="ECO:0000256" key="2">
    <source>
        <dbReference type="SAM" id="MobiDB-lite"/>
    </source>
</evidence>
<feature type="transmembrane region" description="Helical" evidence="3">
    <location>
        <begin position="105"/>
        <end position="127"/>
    </location>
</feature>
<sequence>MVLPKSLHREERIMSDQMVPSSDEETDDTGAQLAPPTPDTEPTPASAIEQTISQILAQPFVIGREWAGRTWSAMKMLGIWTFWGMIMLLAFCLGVLYGTVQHDEFIKAAFMALPVIGTLVILTRVMWKISTITGIAAVVIATIYGIGLMVNVVTENTVDNPITTTQHLWQIVTGEVDQQIGDRDTRAINELEAALNEANERANSYAYRLQNQAPCPEQPELHPVIGPVKASLCIDGEPHKWCANFEDWQVGDEPMDLGYVATSGWASDGYAVVTVRSLEDWTEIGRIQQGGRELERHERSRWVQLKRYP</sequence>
<keyword evidence="3" id="KW-0472">Membrane</keyword>
<accession>A0A1F7GU92</accession>
<gene>
    <name evidence="4" type="ORF">A3C24_00410</name>
</gene>
<dbReference type="Proteomes" id="UP000177159">
    <property type="component" value="Unassembled WGS sequence"/>
</dbReference>
<keyword evidence="3" id="KW-0812">Transmembrane</keyword>
<reference evidence="4 5" key="1">
    <citation type="journal article" date="2016" name="Nat. Commun.">
        <title>Thousands of microbial genomes shed light on interconnected biogeochemical processes in an aquifer system.</title>
        <authorList>
            <person name="Anantharaman K."/>
            <person name="Brown C.T."/>
            <person name="Hug L.A."/>
            <person name="Sharon I."/>
            <person name="Castelle C.J."/>
            <person name="Probst A.J."/>
            <person name="Thomas B.C."/>
            <person name="Singh A."/>
            <person name="Wilkins M.J."/>
            <person name="Karaoz U."/>
            <person name="Brodie E.L."/>
            <person name="Williams K.H."/>
            <person name="Hubbard S.S."/>
            <person name="Banfield J.F."/>
        </authorList>
    </citation>
    <scope>NUCLEOTIDE SEQUENCE [LARGE SCALE GENOMIC DNA]</scope>
</reference>
<comment type="caution">
    <text evidence="4">The sequence shown here is derived from an EMBL/GenBank/DDBJ whole genome shotgun (WGS) entry which is preliminary data.</text>
</comment>
<organism evidence="4 5">
    <name type="scientific">Candidatus Roizmanbacteria bacterium RIFCSPHIGHO2_02_FULL_37_24</name>
    <dbReference type="NCBI Taxonomy" id="1802037"/>
    <lineage>
        <taxon>Bacteria</taxon>
        <taxon>Candidatus Roizmaniibacteriota</taxon>
    </lineage>
</organism>
<evidence type="ECO:0000256" key="3">
    <source>
        <dbReference type="SAM" id="Phobius"/>
    </source>
</evidence>
<keyword evidence="1" id="KW-0175">Coiled coil</keyword>
<evidence type="ECO:0000313" key="4">
    <source>
        <dbReference type="EMBL" id="OGK22637.1"/>
    </source>
</evidence>
<feature type="transmembrane region" description="Helical" evidence="3">
    <location>
        <begin position="134"/>
        <end position="153"/>
    </location>
</feature>
<evidence type="ECO:0000313" key="5">
    <source>
        <dbReference type="Proteomes" id="UP000177159"/>
    </source>
</evidence>
<dbReference type="AlphaFoldDB" id="A0A1F7GU92"/>
<name>A0A1F7GU92_9BACT</name>
<protein>
    <submittedName>
        <fullName evidence="4">Uncharacterized protein</fullName>
    </submittedName>
</protein>
<dbReference type="EMBL" id="MFZM01000037">
    <property type="protein sequence ID" value="OGK22637.1"/>
    <property type="molecule type" value="Genomic_DNA"/>
</dbReference>
<evidence type="ECO:0000256" key="1">
    <source>
        <dbReference type="SAM" id="Coils"/>
    </source>
</evidence>